<dbReference type="AlphaFoldDB" id="H8Z1I5"/>
<dbReference type="PANTHER" id="PTHR43396">
    <property type="entry name" value="FLAVOHEMOPROTEIN"/>
    <property type="match status" value="1"/>
</dbReference>
<reference evidence="7 8" key="2">
    <citation type="submission" date="2011-11" db="EMBL/GenBank/DDBJ databases">
        <authorList>
            <consortium name="US DOE Joint Genome Institute"/>
            <person name="Lucas S."/>
            <person name="Han J."/>
            <person name="Lapidus A."/>
            <person name="Cheng J.-F."/>
            <person name="Goodwin L."/>
            <person name="Pitluck S."/>
            <person name="Peters L."/>
            <person name="Ovchinnikova G."/>
            <person name="Zhang X."/>
            <person name="Detter J.C."/>
            <person name="Han C."/>
            <person name="Tapia R."/>
            <person name="Land M."/>
            <person name="Hauser L."/>
            <person name="Kyrpides N."/>
            <person name="Ivanova N."/>
            <person name="Pagani I."/>
            <person name="Vogl K."/>
            <person name="Liu Z."/>
            <person name="Overmann J."/>
            <person name="Frigaard N.-U."/>
            <person name="Bryant D."/>
            <person name="Woyke T."/>
        </authorList>
    </citation>
    <scope>NUCLEOTIDE SEQUENCE [LARGE SCALE GENOMIC DNA]</scope>
    <source>
        <strain evidence="7 8">970</strain>
    </source>
</reference>
<dbReference type="InterPro" id="IPR012292">
    <property type="entry name" value="Globin/Proto"/>
</dbReference>
<dbReference type="OrthoDB" id="9796486at2"/>
<dbReference type="GO" id="GO:0020037">
    <property type="term" value="F:heme binding"/>
    <property type="evidence" value="ECO:0007669"/>
    <property type="project" value="InterPro"/>
</dbReference>
<dbReference type="Gene3D" id="1.10.490.10">
    <property type="entry name" value="Globins"/>
    <property type="match status" value="1"/>
</dbReference>
<keyword evidence="4" id="KW-0408">Iron</keyword>
<evidence type="ECO:0000259" key="6">
    <source>
        <dbReference type="PROSITE" id="PS01033"/>
    </source>
</evidence>
<evidence type="ECO:0000313" key="7">
    <source>
        <dbReference type="EMBL" id="EIC22534.1"/>
    </source>
</evidence>
<dbReference type="SUPFAM" id="SSF46458">
    <property type="entry name" value="Globin-like"/>
    <property type="match status" value="1"/>
</dbReference>
<keyword evidence="8" id="KW-1185">Reference proteome</keyword>
<proteinExistence type="inferred from homology"/>
<dbReference type="GO" id="GO:0005344">
    <property type="term" value="F:oxygen carrier activity"/>
    <property type="evidence" value="ECO:0007669"/>
    <property type="project" value="UniProtKB-KW"/>
</dbReference>
<dbReference type="RefSeq" id="WP_009149448.1">
    <property type="nucleotide sequence ID" value="NZ_CP121471.1"/>
</dbReference>
<protein>
    <submittedName>
        <fullName evidence="7">Hemoglobin-like flavoprotein</fullName>
    </submittedName>
</protein>
<evidence type="ECO:0000256" key="5">
    <source>
        <dbReference type="RuleBase" id="RU000356"/>
    </source>
</evidence>
<organism evidence="7 8">
    <name type="scientific">Thiorhodovibrio frisius</name>
    <dbReference type="NCBI Taxonomy" id="631362"/>
    <lineage>
        <taxon>Bacteria</taxon>
        <taxon>Pseudomonadati</taxon>
        <taxon>Pseudomonadota</taxon>
        <taxon>Gammaproteobacteria</taxon>
        <taxon>Chromatiales</taxon>
        <taxon>Chromatiaceae</taxon>
        <taxon>Thiorhodovibrio</taxon>
    </lineage>
</organism>
<gene>
    <name evidence="7" type="ORF">Thi970DRAFT_02802</name>
</gene>
<keyword evidence="5" id="KW-0813">Transport</keyword>
<evidence type="ECO:0000256" key="1">
    <source>
        <dbReference type="ARBA" id="ARBA00022617"/>
    </source>
</evidence>
<dbReference type="GO" id="GO:0046210">
    <property type="term" value="P:nitric oxide catabolic process"/>
    <property type="evidence" value="ECO:0007669"/>
    <property type="project" value="TreeGrafter"/>
</dbReference>
<accession>H8Z1I5</accession>
<dbReference type="GO" id="GO:0071500">
    <property type="term" value="P:cellular response to nitrosative stress"/>
    <property type="evidence" value="ECO:0007669"/>
    <property type="project" value="TreeGrafter"/>
</dbReference>
<dbReference type="EMBL" id="JH603169">
    <property type="protein sequence ID" value="EIC22534.1"/>
    <property type="molecule type" value="Genomic_DNA"/>
</dbReference>
<keyword evidence="3" id="KW-0479">Metal-binding</keyword>
<dbReference type="eggNOG" id="COG1017">
    <property type="taxonomic scope" value="Bacteria"/>
</dbReference>
<dbReference type="Proteomes" id="UP000002964">
    <property type="component" value="Unassembled WGS sequence"/>
</dbReference>
<evidence type="ECO:0000256" key="4">
    <source>
        <dbReference type="ARBA" id="ARBA00023004"/>
    </source>
</evidence>
<dbReference type="HOGENOM" id="CLU_003827_13_3_6"/>
<name>H8Z1I5_9GAMM</name>
<evidence type="ECO:0000256" key="3">
    <source>
        <dbReference type="ARBA" id="ARBA00022723"/>
    </source>
</evidence>
<evidence type="ECO:0000256" key="2">
    <source>
        <dbReference type="ARBA" id="ARBA00022621"/>
    </source>
</evidence>
<comment type="similarity">
    <text evidence="5">Belongs to the globin family.</text>
</comment>
<dbReference type="PANTHER" id="PTHR43396:SF3">
    <property type="entry name" value="FLAVOHEMOPROTEIN"/>
    <property type="match status" value="1"/>
</dbReference>
<reference evidence="8" key="1">
    <citation type="submission" date="2011-06" db="EMBL/GenBank/DDBJ databases">
        <authorList>
            <consortium name="US DOE Joint Genome Institute (JGI-PGF)"/>
            <person name="Lucas S."/>
            <person name="Han J."/>
            <person name="Lapidus A."/>
            <person name="Cheng J.-F."/>
            <person name="Goodwin L."/>
            <person name="Pitluck S."/>
            <person name="Peters L."/>
            <person name="Land M.L."/>
            <person name="Hauser L."/>
            <person name="Vogl K."/>
            <person name="Liu Z."/>
            <person name="Overmann J."/>
            <person name="Frigaard N.-U."/>
            <person name="Bryant D.A."/>
            <person name="Woyke T.J."/>
        </authorList>
    </citation>
    <scope>NUCLEOTIDE SEQUENCE [LARGE SCALE GENOMIC DNA]</scope>
    <source>
        <strain evidence="8">970</strain>
    </source>
</reference>
<dbReference type="GO" id="GO:0071949">
    <property type="term" value="F:FAD binding"/>
    <property type="evidence" value="ECO:0007669"/>
    <property type="project" value="TreeGrafter"/>
</dbReference>
<dbReference type="GO" id="GO:0046872">
    <property type="term" value="F:metal ion binding"/>
    <property type="evidence" value="ECO:0007669"/>
    <property type="project" value="UniProtKB-KW"/>
</dbReference>
<dbReference type="PROSITE" id="PS01033">
    <property type="entry name" value="GLOBIN"/>
    <property type="match status" value="1"/>
</dbReference>
<dbReference type="Pfam" id="PF00042">
    <property type="entry name" value="Globin"/>
    <property type="match status" value="1"/>
</dbReference>
<dbReference type="GO" id="GO:0008941">
    <property type="term" value="F:nitric oxide dioxygenase NAD(P)H activity"/>
    <property type="evidence" value="ECO:0007669"/>
    <property type="project" value="TreeGrafter"/>
</dbReference>
<dbReference type="STRING" id="631362.Thi970DRAFT_02802"/>
<keyword evidence="1 5" id="KW-0349">Heme</keyword>
<sequence length="135" mass="15293">MTSDDIALVRTSWAQLQPQAEQVGAALYQRMFNDHPELRRLFKGEMDEQAHKLMRMVNRTVDTLDDLTSLNRVIIMMGARHSGYGVEDEDYPKMRNALVATLDTHLGSEFTPETRSAWISVYGELAELMMEGAAS</sequence>
<dbReference type="InterPro" id="IPR009050">
    <property type="entry name" value="Globin-like_sf"/>
</dbReference>
<keyword evidence="2 5" id="KW-0561">Oxygen transport</keyword>
<evidence type="ECO:0000313" key="8">
    <source>
        <dbReference type="Proteomes" id="UP000002964"/>
    </source>
</evidence>
<feature type="domain" description="Globin" evidence="6">
    <location>
        <begin position="1"/>
        <end position="134"/>
    </location>
</feature>
<dbReference type="GO" id="GO:0019825">
    <property type="term" value="F:oxygen binding"/>
    <property type="evidence" value="ECO:0007669"/>
    <property type="project" value="InterPro"/>
</dbReference>
<dbReference type="InterPro" id="IPR000971">
    <property type="entry name" value="Globin"/>
</dbReference>